<keyword evidence="10 13" id="KW-0472">Membrane</keyword>
<comment type="subcellular location">
    <subcellularLocation>
        <location evidence="1">Membrane</location>
        <topology evidence="1">Multi-pass membrane protein</topology>
    </subcellularLocation>
    <subcellularLocation>
        <location evidence="2">Mitochondrion</location>
    </subcellularLocation>
</comment>
<protein>
    <submittedName>
        <fullName evidence="14">37S ribosomal protein S22</fullName>
    </submittedName>
</protein>
<evidence type="ECO:0000256" key="9">
    <source>
        <dbReference type="ARBA" id="ARBA00023128"/>
    </source>
</evidence>
<evidence type="ECO:0000256" key="10">
    <source>
        <dbReference type="ARBA" id="ARBA00023136"/>
    </source>
</evidence>
<feature type="transmembrane region" description="Helical" evidence="13">
    <location>
        <begin position="259"/>
        <end position="279"/>
    </location>
</feature>
<evidence type="ECO:0000256" key="13">
    <source>
        <dbReference type="SAM" id="Phobius"/>
    </source>
</evidence>
<feature type="transmembrane region" description="Helical" evidence="13">
    <location>
        <begin position="331"/>
        <end position="357"/>
    </location>
</feature>
<keyword evidence="3 13" id="KW-0812">Transmembrane</keyword>
<feature type="compositionally biased region" description="Acidic residues" evidence="12">
    <location>
        <begin position="173"/>
        <end position="189"/>
    </location>
</feature>
<dbReference type="InterPro" id="IPR052571">
    <property type="entry name" value="Mt_RNA_Methyltransferase"/>
</dbReference>
<evidence type="ECO:0000313" key="15">
    <source>
        <dbReference type="Proteomes" id="UP001172681"/>
    </source>
</evidence>
<dbReference type="GO" id="GO:0051536">
    <property type="term" value="F:iron-sulfur cluster binding"/>
    <property type="evidence" value="ECO:0007669"/>
    <property type="project" value="UniProtKB-KW"/>
</dbReference>
<keyword evidence="4" id="KW-0479">Metal-binding</keyword>
<keyword evidence="7" id="KW-0408">Iron</keyword>
<evidence type="ECO:0000256" key="8">
    <source>
        <dbReference type="ARBA" id="ARBA00023014"/>
    </source>
</evidence>
<dbReference type="InterPro" id="IPR015324">
    <property type="entry name" value="Ribosomal_Rsm22-like"/>
</dbReference>
<keyword evidence="15" id="KW-1185">Reference proteome</keyword>
<reference evidence="14" key="1">
    <citation type="submission" date="2022-10" db="EMBL/GenBank/DDBJ databases">
        <title>Culturing micro-colonial fungi from biological soil crusts in the Mojave desert and describing Neophaeococcomyces mojavensis, and introducing the new genera and species Taxawa tesnikishii.</title>
        <authorList>
            <person name="Kurbessoian T."/>
            <person name="Stajich J.E."/>
        </authorList>
    </citation>
    <scope>NUCLEOTIDE SEQUENCE</scope>
    <source>
        <strain evidence="14">TK_35</strain>
    </source>
</reference>
<evidence type="ECO:0000256" key="12">
    <source>
        <dbReference type="SAM" id="MobiDB-lite"/>
    </source>
</evidence>
<dbReference type="EMBL" id="JAPDRN010000052">
    <property type="protein sequence ID" value="KAJ9632847.1"/>
    <property type="molecule type" value="Genomic_DNA"/>
</dbReference>
<evidence type="ECO:0000256" key="1">
    <source>
        <dbReference type="ARBA" id="ARBA00004141"/>
    </source>
</evidence>
<comment type="caution">
    <text evidence="14">The sequence shown here is derived from an EMBL/GenBank/DDBJ whole genome shotgun (WGS) entry which is preliminary data.</text>
</comment>
<dbReference type="GO" id="GO:0055085">
    <property type="term" value="P:transmembrane transport"/>
    <property type="evidence" value="ECO:0007669"/>
    <property type="project" value="InterPro"/>
</dbReference>
<feature type="region of interest" description="Disordered" evidence="12">
    <location>
        <begin position="1242"/>
        <end position="1363"/>
    </location>
</feature>
<evidence type="ECO:0000256" key="11">
    <source>
        <dbReference type="ARBA" id="ARBA00045681"/>
    </source>
</evidence>
<feature type="transmembrane region" description="Helical" evidence="13">
    <location>
        <begin position="299"/>
        <end position="319"/>
    </location>
</feature>
<evidence type="ECO:0000256" key="6">
    <source>
        <dbReference type="ARBA" id="ARBA00022989"/>
    </source>
</evidence>
<feature type="transmembrane region" description="Helical" evidence="13">
    <location>
        <begin position="12"/>
        <end position="34"/>
    </location>
</feature>
<dbReference type="InterPro" id="IPR004776">
    <property type="entry name" value="Mem_transp_PIN-like"/>
</dbReference>
<keyword evidence="8" id="KW-0411">Iron-sulfur</keyword>
<keyword evidence="14" id="KW-0687">Ribonucleoprotein</keyword>
<dbReference type="Proteomes" id="UP001172681">
    <property type="component" value="Unassembled WGS sequence"/>
</dbReference>
<dbReference type="GO" id="GO:0006412">
    <property type="term" value="P:translation"/>
    <property type="evidence" value="ECO:0007669"/>
    <property type="project" value="InterPro"/>
</dbReference>
<dbReference type="GO" id="GO:0046872">
    <property type="term" value="F:metal ion binding"/>
    <property type="evidence" value="ECO:0007669"/>
    <property type="project" value="UniProtKB-KW"/>
</dbReference>
<feature type="compositionally biased region" description="Acidic residues" evidence="12">
    <location>
        <begin position="1299"/>
        <end position="1313"/>
    </location>
</feature>
<gene>
    <name evidence="14" type="primary">RSM22</name>
    <name evidence="14" type="ORF">H2204_007577</name>
</gene>
<dbReference type="GO" id="GO:0016020">
    <property type="term" value="C:membrane"/>
    <property type="evidence" value="ECO:0007669"/>
    <property type="project" value="UniProtKB-SubCell"/>
</dbReference>
<dbReference type="GO" id="GO:0005763">
    <property type="term" value="C:mitochondrial small ribosomal subunit"/>
    <property type="evidence" value="ECO:0007669"/>
    <property type="project" value="TreeGrafter"/>
</dbReference>
<sequence length="1363" mass="152001">MPSGLLQAFLGALQACLSILLVISYGVIASQFRLLDGPSSKKISKICVRMFLPALLITKVGSELHAGTGTRYLPILVWALVYILVSMGIGVLAVKFLKFPSWVTPALAFNNTTSLPLLLIQSLQSTGILVKLIVDDDDVSSAIARAESYFLVCAIVSNCLTFALGPRLVDAENAPDEPEDDKQDDEDADREQNQDGNGDVEQGHGGQDELTSLLPHRIRTGKDAAHKTAFHVGKKHWDKLSPRTQDTLSFLSDFLNAPLIGALIGAVIGLTPPLHRVFFNESLDGGIFNAWITESLKKIGQLFVTLQVVVVGVSLSSSLRKMKRGEQKSLPWAPTAFILLIRLIIWPVLSIAIIWGLSTKTKILSTDPILWFTMMIMPAGPPAMKLVAMADILLERGFCGPAVAVRNRHVPVSWRQIPKPRYQLRSFSESSKLFQQSVTNPHDRNTEDNDRPDAVDFSRDQIEGLHELGSEVDQHVEEAIEENNALAQGLRDLSLHMRSVSDDISRRVVPGTRDVLSELRSDGAAPEEVVREARKKYGDTLPDAALNDGELKIYKRLYGEPTSMSYEELLDEDEAVEVDGGQATQLYDQEGEVVDYESFTNDPMTNDAIHGDTPSRPPRPAQEGLTFPDNGVVTSSLLTSPNERAMEVARSLNAELVNETVEEEFFDDDSARMHPFTRLGKFATDSGNVQLPHEEFVRPVNRLMSNFSNKHLKEICEKTFGGPGLPDSPLTPRSGRSRAQISIPIDASQQSMGEMEANAFLTTVMPPTYASIMSVLVETRKRLGSTWLNNLLAKEGGPRILDAGAGGAGIIAWRELVQAHWDVMHDSDRSPPPPPESKSVVLTGSDTLRHRAAALLENTTFVPRLPNYIYTRDTPTLEDDRPAQQRKQFDVVIATHWLFGLQEDYMKKQQVENLWSMTNREGGVLILIEKGVPRGFEAIAGARELLLERHIAVPEGKKTAYSDEHLSDDAHIQEPGMIIAPCTNHEKCPMYRVQGLSQGRKDFCSFQQRYIRPNYLQRVLGARDRNHDDVDFSYLSVLRGDDLRRRQVDSWQGIADGLSAPSHPDPKTLGEDHKTWMQLCQSGFEDINPSTVLTQSNPFTDGKERSSLPATWNLPRLVFPPMKRRGHIIMDVCTPAGQIERWTVPRSFSKQAYRDARKSRWGDLWALGAKTRISRSLRLGGPDSKEARRARNRNQRLQDQAEELMEKMEQEKMAEMQEEEEFASVFEEDLVEDIELPIARTAKTRTSKPSTAGSVETFSFDDINEGGENHVRPPQTHAARKAASKAPSSKNVEEKPEISEDDDLSDDDWETLEQWEKELSSVHSQGRKSKRLRTYSKFAPPGQKDRVRKDGKIRRAGGAAIGR</sequence>
<dbReference type="Pfam" id="PF09243">
    <property type="entry name" value="Rsm22"/>
    <property type="match status" value="1"/>
</dbReference>
<organism evidence="14 15">
    <name type="scientific">Knufia peltigerae</name>
    <dbReference type="NCBI Taxonomy" id="1002370"/>
    <lineage>
        <taxon>Eukaryota</taxon>
        <taxon>Fungi</taxon>
        <taxon>Dikarya</taxon>
        <taxon>Ascomycota</taxon>
        <taxon>Pezizomycotina</taxon>
        <taxon>Eurotiomycetes</taxon>
        <taxon>Chaetothyriomycetidae</taxon>
        <taxon>Chaetothyriales</taxon>
        <taxon>Trichomeriaceae</taxon>
        <taxon>Knufia</taxon>
    </lineage>
</organism>
<comment type="function">
    <text evidence="11">Mitochondrial ribosome (mitoribosome) assembly factor. Binds at the interface of the head and body domains of the mitochondrial small ribosomal subunit (mt-SSU), occluding the mRNA channel and preventing compaction of the head domain towards the body. Probable inactive methyltransferase: retains the characteristic folding and ability to bind S-adenosyl-L-methionine, but it probably lost its methyltransferase activity.</text>
</comment>
<feature type="compositionally biased region" description="Polar residues" evidence="12">
    <location>
        <begin position="1247"/>
        <end position="1257"/>
    </location>
</feature>
<keyword evidence="6 13" id="KW-1133">Transmembrane helix</keyword>
<keyword evidence="14" id="KW-0689">Ribosomal protein</keyword>
<evidence type="ECO:0000256" key="4">
    <source>
        <dbReference type="ARBA" id="ARBA00022723"/>
    </source>
</evidence>
<dbReference type="GO" id="GO:0003735">
    <property type="term" value="F:structural constituent of ribosome"/>
    <property type="evidence" value="ECO:0007669"/>
    <property type="project" value="TreeGrafter"/>
</dbReference>
<accession>A0AA38Y1H5</accession>
<feature type="region of interest" description="Disordered" evidence="12">
    <location>
        <begin position="605"/>
        <end position="626"/>
    </location>
</feature>
<feature type="transmembrane region" description="Helical" evidence="13">
    <location>
        <begin position="72"/>
        <end position="94"/>
    </location>
</feature>
<feature type="region of interest" description="Disordered" evidence="12">
    <location>
        <begin position="1177"/>
        <end position="1198"/>
    </location>
</feature>
<dbReference type="PANTHER" id="PTHR13184">
    <property type="entry name" value="37S RIBOSOMAL PROTEIN S22"/>
    <property type="match status" value="1"/>
</dbReference>
<name>A0AA38Y1H5_9EURO</name>
<feature type="compositionally biased region" description="Basic residues" evidence="12">
    <location>
        <begin position="1325"/>
        <end position="1334"/>
    </location>
</feature>
<dbReference type="PANTHER" id="PTHR13184:SF5">
    <property type="entry name" value="METHYLTRANSFERASE-LIKE PROTEIN 17, MITOCHONDRIAL"/>
    <property type="match status" value="1"/>
</dbReference>
<evidence type="ECO:0000256" key="7">
    <source>
        <dbReference type="ARBA" id="ARBA00023004"/>
    </source>
</evidence>
<evidence type="ECO:0000256" key="2">
    <source>
        <dbReference type="ARBA" id="ARBA00004173"/>
    </source>
</evidence>
<evidence type="ECO:0000313" key="14">
    <source>
        <dbReference type="EMBL" id="KAJ9632847.1"/>
    </source>
</evidence>
<dbReference type="GO" id="GO:0008168">
    <property type="term" value="F:methyltransferase activity"/>
    <property type="evidence" value="ECO:0007669"/>
    <property type="project" value="InterPro"/>
</dbReference>
<proteinExistence type="predicted"/>
<keyword evidence="9" id="KW-0496">Mitochondrion</keyword>
<evidence type="ECO:0000256" key="5">
    <source>
        <dbReference type="ARBA" id="ARBA00022946"/>
    </source>
</evidence>
<feature type="region of interest" description="Disordered" evidence="12">
    <location>
        <begin position="171"/>
        <end position="208"/>
    </location>
</feature>
<evidence type="ECO:0000256" key="3">
    <source>
        <dbReference type="ARBA" id="ARBA00022692"/>
    </source>
</evidence>
<dbReference type="Pfam" id="PF03547">
    <property type="entry name" value="Mem_trans"/>
    <property type="match status" value="1"/>
</dbReference>
<keyword evidence="5" id="KW-0809">Transit peptide</keyword>